<dbReference type="SUPFAM" id="SSF55008">
    <property type="entry name" value="HMA, heavy metal-associated domain"/>
    <property type="match status" value="1"/>
</dbReference>
<sequence length="65" mass="7056">MTTLHVPDMTCQHCVATITRLIQQADPQAQLQIDLGQHKVAVDGKLNSAELIGLLEDAGYTPTEL</sequence>
<dbReference type="Proteomes" id="UP000585721">
    <property type="component" value="Unassembled WGS sequence"/>
</dbReference>
<dbReference type="InterPro" id="IPR017969">
    <property type="entry name" value="Heavy-metal-associated_CS"/>
</dbReference>
<dbReference type="AlphaFoldDB" id="A0A841G9L0"/>
<evidence type="ECO:0000259" key="2">
    <source>
        <dbReference type="PROSITE" id="PS50846"/>
    </source>
</evidence>
<dbReference type="InterPro" id="IPR036163">
    <property type="entry name" value="HMA_dom_sf"/>
</dbReference>
<dbReference type="PROSITE" id="PS01047">
    <property type="entry name" value="HMA_1"/>
    <property type="match status" value="1"/>
</dbReference>
<organism evidence="3 4">
    <name type="scientific">Tolumonas osonensis</name>
    <dbReference type="NCBI Taxonomy" id="675874"/>
    <lineage>
        <taxon>Bacteria</taxon>
        <taxon>Pseudomonadati</taxon>
        <taxon>Pseudomonadota</taxon>
        <taxon>Gammaproteobacteria</taxon>
        <taxon>Aeromonadales</taxon>
        <taxon>Aeromonadaceae</taxon>
        <taxon>Tolumonas</taxon>
    </lineage>
</organism>
<dbReference type="PROSITE" id="PS50846">
    <property type="entry name" value="HMA_2"/>
    <property type="match status" value="1"/>
</dbReference>
<comment type="caution">
    <text evidence="3">The sequence shown here is derived from an EMBL/GenBank/DDBJ whole genome shotgun (WGS) entry which is preliminary data.</text>
</comment>
<proteinExistence type="predicted"/>
<dbReference type="RefSeq" id="WP_188025128.1">
    <property type="nucleotide sequence ID" value="NZ_JACHGR010000001.1"/>
</dbReference>
<dbReference type="GO" id="GO:0046872">
    <property type="term" value="F:metal ion binding"/>
    <property type="evidence" value="ECO:0007669"/>
    <property type="project" value="UniProtKB-KW"/>
</dbReference>
<keyword evidence="1" id="KW-0479">Metal-binding</keyword>
<feature type="domain" description="HMA" evidence="2">
    <location>
        <begin position="1"/>
        <end position="63"/>
    </location>
</feature>
<name>A0A841G9L0_9GAMM</name>
<gene>
    <name evidence="3" type="ORF">HNR75_000172</name>
</gene>
<evidence type="ECO:0000313" key="4">
    <source>
        <dbReference type="Proteomes" id="UP000585721"/>
    </source>
</evidence>
<dbReference type="InterPro" id="IPR006121">
    <property type="entry name" value="HMA_dom"/>
</dbReference>
<keyword evidence="4" id="KW-1185">Reference proteome</keyword>
<evidence type="ECO:0000256" key="1">
    <source>
        <dbReference type="ARBA" id="ARBA00022723"/>
    </source>
</evidence>
<evidence type="ECO:0000313" key="3">
    <source>
        <dbReference type="EMBL" id="MBB6054307.1"/>
    </source>
</evidence>
<dbReference type="EMBL" id="JACHGR010000001">
    <property type="protein sequence ID" value="MBB6054307.1"/>
    <property type="molecule type" value="Genomic_DNA"/>
</dbReference>
<dbReference type="Pfam" id="PF00403">
    <property type="entry name" value="HMA"/>
    <property type="match status" value="1"/>
</dbReference>
<reference evidence="3 4" key="1">
    <citation type="submission" date="2020-08" db="EMBL/GenBank/DDBJ databases">
        <title>Genomic Encyclopedia of Type Strains, Phase IV (KMG-IV): sequencing the most valuable type-strain genomes for metagenomic binning, comparative biology and taxonomic classification.</title>
        <authorList>
            <person name="Goeker M."/>
        </authorList>
    </citation>
    <scope>NUCLEOTIDE SEQUENCE [LARGE SCALE GENOMIC DNA]</scope>
    <source>
        <strain evidence="3 4">DSM 22975</strain>
    </source>
</reference>
<dbReference type="Gene3D" id="3.30.70.100">
    <property type="match status" value="1"/>
</dbReference>
<protein>
    <submittedName>
        <fullName evidence="3">Copper chaperone</fullName>
    </submittedName>
</protein>
<accession>A0A841G9L0</accession>
<dbReference type="CDD" id="cd00371">
    <property type="entry name" value="HMA"/>
    <property type="match status" value="1"/>
</dbReference>